<dbReference type="OMA" id="IASSWGF"/>
<dbReference type="InterPro" id="IPR011333">
    <property type="entry name" value="SKP1/BTB/POZ_sf"/>
</dbReference>
<protein>
    <recommendedName>
        <fullName evidence="1">BTB domain-containing protein</fullName>
    </recommendedName>
</protein>
<dbReference type="Gene3D" id="3.30.710.10">
    <property type="entry name" value="Potassium Channel Kv1.1, Chain A"/>
    <property type="match status" value="1"/>
</dbReference>
<dbReference type="AlphaFoldDB" id="A0A0D2M5K2"/>
<accession>A0A0D2M5K2</accession>
<dbReference type="OrthoDB" id="9997739at2759"/>
<dbReference type="Pfam" id="PF00651">
    <property type="entry name" value="BTB"/>
    <property type="match status" value="1"/>
</dbReference>
<proteinExistence type="predicted"/>
<feature type="domain" description="BTB" evidence="1">
    <location>
        <begin position="1"/>
        <end position="68"/>
    </location>
</feature>
<evidence type="ECO:0000313" key="2">
    <source>
        <dbReference type="EMBL" id="KJA18478.1"/>
    </source>
</evidence>
<dbReference type="PROSITE" id="PS50097">
    <property type="entry name" value="BTB"/>
    <property type="match status" value="1"/>
</dbReference>
<dbReference type="CDD" id="cd18186">
    <property type="entry name" value="BTB_POZ_ZBTB_KLHL-like"/>
    <property type="match status" value="1"/>
</dbReference>
<dbReference type="SUPFAM" id="SSF54695">
    <property type="entry name" value="POZ domain"/>
    <property type="match status" value="1"/>
</dbReference>
<keyword evidence="3" id="KW-1185">Reference proteome</keyword>
<dbReference type="InterPro" id="IPR000210">
    <property type="entry name" value="BTB/POZ_dom"/>
</dbReference>
<dbReference type="STRING" id="945553.A0A0D2M5K2"/>
<name>A0A0D2M5K2_HYPSF</name>
<evidence type="ECO:0000259" key="1">
    <source>
        <dbReference type="PROSITE" id="PS50097"/>
    </source>
</evidence>
<evidence type="ECO:0000313" key="3">
    <source>
        <dbReference type="Proteomes" id="UP000054270"/>
    </source>
</evidence>
<gene>
    <name evidence="2" type="ORF">HYPSUDRAFT_144938</name>
</gene>
<dbReference type="Proteomes" id="UP000054270">
    <property type="component" value="Unassembled WGS sequence"/>
</dbReference>
<sequence>VETTLFRVHSYFFARESPFFEKILNSGSPDDAKPGSSDSYPVVLEGVSPEEFEKLCWIFYNSEYSKYKASVDDWISILSMADRWGLNEVKNLAALELGKKQELQLVTKVALYQKYHVHKQFLEPLYTLLSECDHPLTLDEAQTLGMEAAIHLSTAREFIRAHPSDGIKNFPPTSIKEANACLPSKSVITDKEPSSPTDKNWRMFYLCFRRHKFPD</sequence>
<reference evidence="3" key="1">
    <citation type="submission" date="2014-04" db="EMBL/GenBank/DDBJ databases">
        <title>Evolutionary Origins and Diversification of the Mycorrhizal Mutualists.</title>
        <authorList>
            <consortium name="DOE Joint Genome Institute"/>
            <consortium name="Mycorrhizal Genomics Consortium"/>
            <person name="Kohler A."/>
            <person name="Kuo A."/>
            <person name="Nagy L.G."/>
            <person name="Floudas D."/>
            <person name="Copeland A."/>
            <person name="Barry K.W."/>
            <person name="Cichocki N."/>
            <person name="Veneault-Fourrey C."/>
            <person name="LaButti K."/>
            <person name="Lindquist E.A."/>
            <person name="Lipzen A."/>
            <person name="Lundell T."/>
            <person name="Morin E."/>
            <person name="Murat C."/>
            <person name="Riley R."/>
            <person name="Ohm R."/>
            <person name="Sun H."/>
            <person name="Tunlid A."/>
            <person name="Henrissat B."/>
            <person name="Grigoriev I.V."/>
            <person name="Hibbett D.S."/>
            <person name="Martin F."/>
        </authorList>
    </citation>
    <scope>NUCLEOTIDE SEQUENCE [LARGE SCALE GENOMIC DNA]</scope>
    <source>
        <strain evidence="3">FD-334 SS-4</strain>
    </source>
</reference>
<feature type="non-terminal residue" evidence="2">
    <location>
        <position position="1"/>
    </location>
</feature>
<organism evidence="2 3">
    <name type="scientific">Hypholoma sublateritium (strain FD-334 SS-4)</name>
    <dbReference type="NCBI Taxonomy" id="945553"/>
    <lineage>
        <taxon>Eukaryota</taxon>
        <taxon>Fungi</taxon>
        <taxon>Dikarya</taxon>
        <taxon>Basidiomycota</taxon>
        <taxon>Agaricomycotina</taxon>
        <taxon>Agaricomycetes</taxon>
        <taxon>Agaricomycetidae</taxon>
        <taxon>Agaricales</taxon>
        <taxon>Agaricineae</taxon>
        <taxon>Strophariaceae</taxon>
        <taxon>Hypholoma</taxon>
    </lineage>
</organism>
<dbReference type="EMBL" id="KN817588">
    <property type="protein sequence ID" value="KJA18478.1"/>
    <property type="molecule type" value="Genomic_DNA"/>
</dbReference>